<dbReference type="Gene3D" id="2.30.29.30">
    <property type="entry name" value="Pleckstrin-homology domain (PH domain)/Phosphotyrosine-binding domain (PTB)"/>
    <property type="match status" value="1"/>
</dbReference>
<feature type="region of interest" description="Disordered" evidence="1">
    <location>
        <begin position="222"/>
        <end position="244"/>
    </location>
</feature>
<reference evidence="4" key="1">
    <citation type="submission" date="2022-11" db="UniProtKB">
        <authorList>
            <consortium name="WormBaseParasite"/>
        </authorList>
    </citation>
    <scope>IDENTIFICATION</scope>
</reference>
<proteinExistence type="predicted"/>
<dbReference type="InterPro" id="IPR011993">
    <property type="entry name" value="PH-like_dom_sf"/>
</dbReference>
<dbReference type="InterPro" id="IPR001849">
    <property type="entry name" value="PH_domain"/>
</dbReference>
<feature type="region of interest" description="Disordered" evidence="1">
    <location>
        <begin position="337"/>
        <end position="362"/>
    </location>
</feature>
<dbReference type="SUPFAM" id="SSF50729">
    <property type="entry name" value="PH domain-like"/>
    <property type="match status" value="1"/>
</dbReference>
<keyword evidence="3" id="KW-1185">Reference proteome</keyword>
<evidence type="ECO:0000313" key="3">
    <source>
        <dbReference type="Proteomes" id="UP000887581"/>
    </source>
</evidence>
<evidence type="ECO:0000313" key="4">
    <source>
        <dbReference type="WBParaSite" id="sdigi.contig158.g5410.t1"/>
    </source>
</evidence>
<feature type="compositionally biased region" description="Low complexity" evidence="1">
    <location>
        <begin position="222"/>
        <end position="240"/>
    </location>
</feature>
<dbReference type="Proteomes" id="UP000887581">
    <property type="component" value="Unplaced"/>
</dbReference>
<protein>
    <submittedName>
        <fullName evidence="4">PH domain-containing protein</fullName>
    </submittedName>
</protein>
<feature type="domain" description="PH" evidence="2">
    <location>
        <begin position="14"/>
        <end position="138"/>
    </location>
</feature>
<dbReference type="SMART" id="SM00233">
    <property type="entry name" value="PH"/>
    <property type="match status" value="1"/>
</dbReference>
<name>A0A915PL07_9BILA</name>
<dbReference type="PROSITE" id="PS50003">
    <property type="entry name" value="PH_DOMAIN"/>
    <property type="match status" value="1"/>
</dbReference>
<dbReference type="Pfam" id="PF00169">
    <property type="entry name" value="PH"/>
    <property type="match status" value="1"/>
</dbReference>
<accession>A0A915PL07</accession>
<evidence type="ECO:0000256" key="1">
    <source>
        <dbReference type="SAM" id="MobiDB-lite"/>
    </source>
</evidence>
<sequence length="512" mass="57966">MSEVENEKNSSSPLILMEGTLEKLKEREFPWILSGKNSSKTWVLRYYVLRHADVPDPDAFLLEQHEDCMPFSKVRKTLDLRRVLQVDTNISLKVRSQNWILAIHYKTKHGRKLKVLYLAAHSETEMNLWITKLCYACKLEKQDDEDRRLVPMLRETTADESGNEFACAAGHLNSRYCTDDSSVQVESVKLPTISTNNVSYADPASTHAYIRLKDCSSTHSLGSSSASLTSSITTNSSTTLDHSMPENLSLKNSFLVPPPIPPKPGHGLRIKRNGNLISDSGRYILDQPLTPPDISEVLGVKTEGWSNETVRPDMMICLNDENETLLSLDSSLTPIVSDSKAPKPFPRRRNFRNIPPEVDRSCKPISKNRSRYIIVNTGQEKDKIDDWQNKKRESSTARFLRTNPSREQPLHPVALQNKHVSVGQEALYGNESMRITNDTLDYLDPVREPLTRSSSFTKPSQRAKAICATEYTQIDEESTKCGVLMQKVLKLLQAVLEANVRQDELRRHGFSV</sequence>
<dbReference type="AlphaFoldDB" id="A0A915PL07"/>
<evidence type="ECO:0000259" key="2">
    <source>
        <dbReference type="PROSITE" id="PS50003"/>
    </source>
</evidence>
<organism evidence="3 4">
    <name type="scientific">Setaria digitata</name>
    <dbReference type="NCBI Taxonomy" id="48799"/>
    <lineage>
        <taxon>Eukaryota</taxon>
        <taxon>Metazoa</taxon>
        <taxon>Ecdysozoa</taxon>
        <taxon>Nematoda</taxon>
        <taxon>Chromadorea</taxon>
        <taxon>Rhabditida</taxon>
        <taxon>Spirurina</taxon>
        <taxon>Spiruromorpha</taxon>
        <taxon>Filarioidea</taxon>
        <taxon>Setariidae</taxon>
        <taxon>Setaria</taxon>
    </lineage>
</organism>
<dbReference type="WBParaSite" id="sdigi.contig158.g5410.t1">
    <property type="protein sequence ID" value="sdigi.contig158.g5410.t1"/>
    <property type="gene ID" value="sdigi.contig158.g5410"/>
</dbReference>